<sequence>MSRPGNDAAHDAAREGSDVISVHMTPVPRSVVVAQRDDGPLSRAMGLLVAGQLPPLPPALAGAFVTAVLLVLGIAGADDFAVFAPAIALLLAGAGSAHRHDGRLDWLAPPILRITEYGFVASAGFARSVPPVITFALLGAMAFHHYDIVYRVRQHVYPPPWLATAGLGWDGRMLVVALAGLLDMVAPAFVLLALYLWGLFGWESLTCWLAAPRTPDQAVEPAPQD</sequence>
<keyword evidence="1" id="KW-1133">Transmembrane helix</keyword>
<comment type="caution">
    <text evidence="3">The sequence shown here is derived from an EMBL/GenBank/DDBJ whole genome shotgun (WGS) entry which is preliminary data.</text>
</comment>
<name>A0ABQ4F723_9ACTN</name>
<feature type="transmembrane region" description="Helical" evidence="1">
    <location>
        <begin position="174"/>
        <end position="197"/>
    </location>
</feature>
<feature type="transmembrane region" description="Helical" evidence="1">
    <location>
        <begin position="80"/>
        <end position="97"/>
    </location>
</feature>
<gene>
    <name evidence="3" type="ORF">Mam01_07710</name>
</gene>
<dbReference type="EMBL" id="BOOB01000004">
    <property type="protein sequence ID" value="GIH30607.1"/>
    <property type="molecule type" value="Genomic_DNA"/>
</dbReference>
<accession>A0ABQ4F723</accession>
<evidence type="ECO:0000313" key="4">
    <source>
        <dbReference type="Proteomes" id="UP000651728"/>
    </source>
</evidence>
<evidence type="ECO:0000313" key="3">
    <source>
        <dbReference type="EMBL" id="GIH30607.1"/>
    </source>
</evidence>
<keyword evidence="1" id="KW-0472">Membrane</keyword>
<dbReference type="Pfam" id="PF19365">
    <property type="entry name" value="DUF5941"/>
    <property type="match status" value="1"/>
</dbReference>
<feature type="domain" description="DUF5941" evidence="2">
    <location>
        <begin position="36"/>
        <end position="213"/>
    </location>
</feature>
<feature type="transmembrane region" description="Helical" evidence="1">
    <location>
        <begin position="117"/>
        <end position="143"/>
    </location>
</feature>
<evidence type="ECO:0000259" key="2">
    <source>
        <dbReference type="Pfam" id="PF19365"/>
    </source>
</evidence>
<feature type="transmembrane region" description="Helical" evidence="1">
    <location>
        <begin position="56"/>
        <end position="75"/>
    </location>
</feature>
<keyword evidence="1" id="KW-0812">Transmembrane</keyword>
<dbReference type="Proteomes" id="UP000651728">
    <property type="component" value="Unassembled WGS sequence"/>
</dbReference>
<dbReference type="InterPro" id="IPR045985">
    <property type="entry name" value="DUF5941"/>
</dbReference>
<evidence type="ECO:0000256" key="1">
    <source>
        <dbReference type="SAM" id="Phobius"/>
    </source>
</evidence>
<proteinExistence type="predicted"/>
<organism evidence="3 4">
    <name type="scientific">Microbispora amethystogenes</name>
    <dbReference type="NCBI Taxonomy" id="1427754"/>
    <lineage>
        <taxon>Bacteria</taxon>
        <taxon>Bacillati</taxon>
        <taxon>Actinomycetota</taxon>
        <taxon>Actinomycetes</taxon>
        <taxon>Streptosporangiales</taxon>
        <taxon>Streptosporangiaceae</taxon>
        <taxon>Microbispora</taxon>
    </lineage>
</organism>
<keyword evidence="4" id="KW-1185">Reference proteome</keyword>
<reference evidence="3 4" key="1">
    <citation type="submission" date="2021-01" db="EMBL/GenBank/DDBJ databases">
        <title>Whole genome shotgun sequence of Microbispora amethystogenes NBRC 101907.</title>
        <authorList>
            <person name="Komaki H."/>
            <person name="Tamura T."/>
        </authorList>
    </citation>
    <scope>NUCLEOTIDE SEQUENCE [LARGE SCALE GENOMIC DNA]</scope>
    <source>
        <strain evidence="3 4">NBRC 101907</strain>
    </source>
</reference>
<protein>
    <recommendedName>
        <fullName evidence="2">DUF5941 domain-containing protein</fullName>
    </recommendedName>
</protein>
<dbReference type="RefSeq" id="WP_239101016.1">
    <property type="nucleotide sequence ID" value="NZ_BAABEJ010000003.1"/>
</dbReference>